<evidence type="ECO:0000256" key="6">
    <source>
        <dbReference type="ARBA" id="ARBA00034316"/>
    </source>
</evidence>
<comment type="catalytic activity">
    <reaction evidence="5">
        <text>3',3'-cGAMP + H2O = G[3'-5']pAp[3'] + H(+)</text>
        <dbReference type="Rhea" id="RHEA:72831"/>
        <dbReference type="ChEBI" id="CHEBI:15377"/>
        <dbReference type="ChEBI" id="CHEBI:15378"/>
        <dbReference type="ChEBI" id="CHEBI:71501"/>
        <dbReference type="ChEBI" id="CHEBI:192497"/>
    </reaction>
    <physiologicalReaction direction="left-to-right" evidence="5">
        <dbReference type="Rhea" id="RHEA:72832"/>
    </physiologicalReaction>
</comment>
<dbReference type="AlphaFoldDB" id="A0A1G4T850"/>
<dbReference type="EMBL" id="FMTM01000008">
    <property type="protein sequence ID" value="SCW77600.1"/>
    <property type="molecule type" value="Genomic_DNA"/>
</dbReference>
<dbReference type="Proteomes" id="UP000199542">
    <property type="component" value="Unassembled WGS sequence"/>
</dbReference>
<dbReference type="Pfam" id="PF23474">
    <property type="entry name" value="Acb1"/>
    <property type="match status" value="1"/>
</dbReference>
<organism evidence="10 11">
    <name type="scientific">Rhizobium mongolense subsp. loessense</name>
    <dbReference type="NCBI Taxonomy" id="158890"/>
    <lineage>
        <taxon>Bacteria</taxon>
        <taxon>Pseudomonadati</taxon>
        <taxon>Pseudomonadota</taxon>
        <taxon>Alphaproteobacteria</taxon>
        <taxon>Hyphomicrobiales</taxon>
        <taxon>Rhizobiaceae</taxon>
        <taxon>Rhizobium/Agrobacterium group</taxon>
        <taxon>Rhizobium</taxon>
    </lineage>
</organism>
<dbReference type="GO" id="GO:0016787">
    <property type="term" value="F:hydrolase activity"/>
    <property type="evidence" value="ECO:0007669"/>
    <property type="project" value="UniProtKB-KW"/>
</dbReference>
<comment type="catalytic activity">
    <reaction evidence="8">
        <text>3',3'-cUAMP + H2O = U[3'-5']pAp[3'] + H(+)</text>
        <dbReference type="Rhea" id="RHEA:72835"/>
        <dbReference type="ChEBI" id="CHEBI:15377"/>
        <dbReference type="ChEBI" id="CHEBI:15378"/>
        <dbReference type="ChEBI" id="CHEBI:143809"/>
        <dbReference type="ChEBI" id="CHEBI:192498"/>
    </reaction>
    <physiologicalReaction direction="left-to-right" evidence="8">
        <dbReference type="Rhea" id="RHEA:72836"/>
    </physiologicalReaction>
</comment>
<feature type="domain" description="Anti-CBASS protein Acb1-like C-terminal" evidence="9">
    <location>
        <begin position="181"/>
        <end position="230"/>
    </location>
</feature>
<evidence type="ECO:0000256" key="5">
    <source>
        <dbReference type="ARBA" id="ARBA00034283"/>
    </source>
</evidence>
<accession>A0A1G4T850</accession>
<reference evidence="10 11" key="1">
    <citation type="submission" date="2016-10" db="EMBL/GenBank/DDBJ databases">
        <authorList>
            <person name="de Groot N.N."/>
        </authorList>
    </citation>
    <scope>NUCLEOTIDE SEQUENCE [LARGE SCALE GENOMIC DNA]</scope>
    <source>
        <strain evidence="10 11">CGMCC 1.3401</strain>
    </source>
</reference>
<protein>
    <recommendedName>
        <fullName evidence="7">Anti-CBASS protein Acb1</fullName>
    </recommendedName>
</protein>
<evidence type="ECO:0000259" key="9">
    <source>
        <dbReference type="Pfam" id="PF23474"/>
    </source>
</evidence>
<name>A0A1G4T850_9HYPH</name>
<proteinExistence type="inferred from homology"/>
<evidence type="ECO:0000313" key="11">
    <source>
        <dbReference type="Proteomes" id="UP000199542"/>
    </source>
</evidence>
<keyword evidence="1" id="KW-0378">Hydrolase</keyword>
<comment type="catalytic activity">
    <reaction evidence="2">
        <text>3',3',3'-cAAG + H2O = G[3'-5']pA[3'-5']pAp[3'] + H(+)</text>
        <dbReference type="Rhea" id="RHEA:72863"/>
        <dbReference type="ChEBI" id="CHEBI:15377"/>
        <dbReference type="ChEBI" id="CHEBI:15378"/>
        <dbReference type="ChEBI" id="CHEBI:143810"/>
        <dbReference type="ChEBI" id="CHEBI:192532"/>
    </reaction>
    <physiologicalReaction direction="left-to-right" evidence="2">
        <dbReference type="Rhea" id="RHEA:72864"/>
    </physiologicalReaction>
</comment>
<evidence type="ECO:0000256" key="1">
    <source>
        <dbReference type="ARBA" id="ARBA00022801"/>
    </source>
</evidence>
<comment type="catalytic activity">
    <reaction evidence="3">
        <text>3',3',3'-c-tri-AMP + H2O = A[3'-5']pA[3'-5']pAp[3'] + H(+)</text>
        <dbReference type="Rhea" id="RHEA:72859"/>
        <dbReference type="ChEBI" id="CHEBI:15377"/>
        <dbReference type="ChEBI" id="CHEBI:15378"/>
        <dbReference type="ChEBI" id="CHEBI:192523"/>
        <dbReference type="ChEBI" id="CHEBI:192530"/>
    </reaction>
    <physiologicalReaction direction="left-to-right" evidence="3">
        <dbReference type="Rhea" id="RHEA:72860"/>
    </physiologicalReaction>
</comment>
<evidence type="ECO:0000256" key="7">
    <source>
        <dbReference type="ARBA" id="ARBA00034343"/>
    </source>
</evidence>
<evidence type="ECO:0000256" key="8">
    <source>
        <dbReference type="ARBA" id="ARBA00048123"/>
    </source>
</evidence>
<comment type="similarity">
    <text evidence="6">Belongs to the anti-CBASS protein Acb1 family.</text>
</comment>
<gene>
    <name evidence="10" type="ORF">SAMN02927900_04840</name>
</gene>
<dbReference type="InterPro" id="IPR056175">
    <property type="entry name" value="Acb1-like_C"/>
</dbReference>
<sequence>MLQRRSRRMQRLICNAKLASIRHTGRGGGPIQTVDLTNVSEEQLNAPEAIFACLPPGDDEGYCGAEDGRAAALEIDRTAKDAERLRARCQSLAGFVHEAWHAVEPNSTFVRGWHLDAICDHLASGDRWPDQPASDQCCARQAPTGLPSLRYLTAADGAVLRGSRVAVCVEQAHLPARGDGGERGASWDYAECQPHITISYDGDAPELGTVEPYQGEIPLRPEVLKEVIDDCLASVSEV</sequence>
<evidence type="ECO:0000256" key="4">
    <source>
        <dbReference type="ARBA" id="ARBA00034244"/>
    </source>
</evidence>
<evidence type="ECO:0000256" key="2">
    <source>
        <dbReference type="ARBA" id="ARBA00034233"/>
    </source>
</evidence>
<evidence type="ECO:0000256" key="3">
    <source>
        <dbReference type="ARBA" id="ARBA00034240"/>
    </source>
</evidence>
<evidence type="ECO:0000313" key="10">
    <source>
        <dbReference type="EMBL" id="SCW77600.1"/>
    </source>
</evidence>
<comment type="catalytic activity">
    <reaction evidence="4">
        <text>3',3',3'-cAAG + H2O = A[3'-5']pG[3'-5']pAp[3'] + H(+)</text>
        <dbReference type="Rhea" id="RHEA:72867"/>
        <dbReference type="ChEBI" id="CHEBI:15377"/>
        <dbReference type="ChEBI" id="CHEBI:15378"/>
        <dbReference type="ChEBI" id="CHEBI:143810"/>
        <dbReference type="ChEBI" id="CHEBI:192533"/>
    </reaction>
    <physiologicalReaction direction="left-to-right" evidence="4">
        <dbReference type="Rhea" id="RHEA:72868"/>
    </physiologicalReaction>
</comment>